<dbReference type="InterPro" id="IPR058921">
    <property type="entry name" value="PAP/OAS1-rel"/>
</dbReference>
<dbReference type="AlphaFoldDB" id="R7W903"/>
<evidence type="ECO:0000313" key="3">
    <source>
        <dbReference type="EnsemblPlants" id="EMT18592"/>
    </source>
</evidence>
<name>R7W903_AEGTA</name>
<accession>R7W903</accession>
<sequence length="1168" mass="129703">MARDVPGPAAIPAAAMASAEVAAAEVVRRVQPTQASERRRAEVVDYARRIVGRSAAAPRSSTTRGGSSEPRSDASWNCLKCVKQSKRGPMHCKILYFITSRKCVITDQFSILALVEFCDRIVCKVQLVYVETMLSISTISCKLELEAVMICKCSVVCLLEFFLCSAASAFVVFVFGSVPLKTYLPDGDIDLTVIGNTSCGSTLIDDVYYILGSGEESGDAEFEVKDLEHIDAEVRLIKCTIGNIIVDISFNQTGGICAVSFLELVDRKVGKNHLFKRSIILIKGWCYYESRLLGAHHGLISTYALETLILYVFNLFHKYLHGPLEVLYRFLEYFSKFDWDKYCISLNGPVALSSLPNLIVEGLNVPGDDLLFDKEFLENSVEKASAPPRNSDARCSKFRVKCLNIIDPLKECNNLGRSVNRANFHRIRTAFSFGARKLGQILMLPPELIPDDIFAFFKNTLERNENGVRSDIDHVGAFHCQPFLGPSNQLLDGMSCMHMSYKEEEKSRPRVSKKLAEHAVSVRINVPTQGGCFSGDDSFAPSTDLSARLSHCVRHEPNDHAYVFHENRNGATEQYYVAPEMDGQESRYAAEAYMGDKSLIQPQHHAHYSSNILSSIHGSDLGLPKPGPIKKEKLTGTSLHVEEHLHPLSLLNLSDLSGDLESQLRCLRQVQYNLEYLFDEFSQSVQEASSDGKVDKDLFDILNRGILLSTDTALPGLLPPSYAETNGMKLSPVSSHSTEVSQQSQDEDNWDISVSWWHRSEAIPNMRETVGYIHEKIFLFRGGIDQRLYPICVKQSDIFMKRIKKGNTVYCFVTSCVSVLQHMTSIGEKGKILINQPVKIKSNQATIPKRSFVPCQEQVAPDSGTKEIRISRSLGIGDGLNGYTRLGMKTTEKHSGHTRKEFVKPHYEARHTRSSYGDVGSNKTFFQKRNYDTGMECARPVSPKYQPPEVEGTPDECTYMNNNLARNQSCDTPKGYGTSGRLASEPLKPQSSIRGRGLSKKNLPAKPKYDNHSGHPNSFVRDRKHAPNGQVVTILNGSTKEVALNEELVENETKPMPNVFIPRDSSGNNQRMLLAPSTCHPSSPVTKGYCQSGALETQPDRIIEFGSLGPFSLTSPSPKSNKASPKACADASALALQSYRAGATQSRSSGFYRIGDEEQFPPLHARTR</sequence>
<reference evidence="3" key="1">
    <citation type="submission" date="2015-06" db="UniProtKB">
        <authorList>
            <consortium name="EnsemblPlants"/>
        </authorList>
    </citation>
    <scope>IDENTIFICATION</scope>
</reference>
<dbReference type="SUPFAM" id="SSF81631">
    <property type="entry name" value="PAP/OAS1 substrate-binding domain"/>
    <property type="match status" value="1"/>
</dbReference>
<feature type="region of interest" description="Disordered" evidence="1">
    <location>
        <begin position="1142"/>
        <end position="1168"/>
    </location>
</feature>
<protein>
    <recommendedName>
        <fullName evidence="2">PAP/OAS1 substrate-binding-related domain-containing protein</fullName>
    </recommendedName>
</protein>
<dbReference type="InterPro" id="IPR043519">
    <property type="entry name" value="NT_sf"/>
</dbReference>
<dbReference type="SUPFAM" id="SSF81301">
    <property type="entry name" value="Nucleotidyltransferase"/>
    <property type="match status" value="1"/>
</dbReference>
<feature type="compositionally biased region" description="Low complexity" evidence="1">
    <location>
        <begin position="1115"/>
        <end position="1127"/>
    </location>
</feature>
<dbReference type="Gene3D" id="1.10.1410.10">
    <property type="match status" value="1"/>
</dbReference>
<organism evidence="3">
    <name type="scientific">Aegilops tauschii</name>
    <name type="common">Tausch's goatgrass</name>
    <name type="synonym">Aegilops squarrosa</name>
    <dbReference type="NCBI Taxonomy" id="37682"/>
    <lineage>
        <taxon>Eukaryota</taxon>
        <taxon>Viridiplantae</taxon>
        <taxon>Streptophyta</taxon>
        <taxon>Embryophyta</taxon>
        <taxon>Tracheophyta</taxon>
        <taxon>Spermatophyta</taxon>
        <taxon>Magnoliopsida</taxon>
        <taxon>Liliopsida</taxon>
        <taxon>Poales</taxon>
        <taxon>Poaceae</taxon>
        <taxon>BOP clade</taxon>
        <taxon>Pooideae</taxon>
        <taxon>Triticodae</taxon>
        <taxon>Triticeae</taxon>
        <taxon>Triticinae</taxon>
        <taxon>Aegilops</taxon>
    </lineage>
</organism>
<feature type="region of interest" description="Disordered" evidence="1">
    <location>
        <begin position="1108"/>
        <end position="1127"/>
    </location>
</feature>
<dbReference type="EnsemblPlants" id="EMT18592">
    <property type="protein sequence ID" value="EMT18592"/>
    <property type="gene ID" value="F775_52054"/>
</dbReference>
<proteinExistence type="predicted"/>
<dbReference type="CDD" id="cd05402">
    <property type="entry name" value="NT_PAP_TUTase"/>
    <property type="match status" value="1"/>
</dbReference>
<dbReference type="Pfam" id="PF26180">
    <property type="entry name" value="PAP-OAS1"/>
    <property type="match status" value="1"/>
</dbReference>
<evidence type="ECO:0000259" key="2">
    <source>
        <dbReference type="Pfam" id="PF26180"/>
    </source>
</evidence>
<feature type="domain" description="PAP/OAS1 substrate-binding-related" evidence="2">
    <location>
        <begin position="269"/>
        <end position="461"/>
    </location>
</feature>
<dbReference type="PANTHER" id="PTHR45979:SF3">
    <property type="entry name" value="EXPRESSED PROTEIN"/>
    <property type="match status" value="1"/>
</dbReference>
<evidence type="ECO:0000256" key="1">
    <source>
        <dbReference type="SAM" id="MobiDB-lite"/>
    </source>
</evidence>
<feature type="region of interest" description="Disordered" evidence="1">
    <location>
        <begin position="966"/>
        <end position="1023"/>
    </location>
</feature>
<dbReference type="Gene3D" id="3.30.460.10">
    <property type="entry name" value="Beta Polymerase, domain 2"/>
    <property type="match status" value="1"/>
</dbReference>
<dbReference type="InterPro" id="IPR058920">
    <property type="entry name" value="PAP-OAS1-bd-rel"/>
</dbReference>
<feature type="region of interest" description="Disordered" evidence="1">
    <location>
        <begin position="55"/>
        <end position="74"/>
    </location>
</feature>
<dbReference type="PANTHER" id="PTHR45979">
    <property type="entry name" value="PAP/OAS1 SUBSTRATE-BINDING DOMAIN SUPERFAMILY"/>
    <property type="match status" value="1"/>
</dbReference>